<dbReference type="RefSeq" id="WP_021780538.1">
    <property type="nucleotide sequence ID" value="NZ_BATA01000061.1"/>
</dbReference>
<dbReference type="eggNOG" id="arCOG01652">
    <property type="taxonomic scope" value="Archaea"/>
</dbReference>
<dbReference type="EMBL" id="BATA01000061">
    <property type="protein sequence ID" value="GAD53351.1"/>
    <property type="molecule type" value="Genomic_DNA"/>
</dbReference>
<proteinExistence type="predicted"/>
<feature type="domain" description="Dienelactone hydrolase" evidence="1">
    <location>
        <begin position="79"/>
        <end position="158"/>
    </location>
</feature>
<dbReference type="SUPFAM" id="SSF53474">
    <property type="entry name" value="alpha/beta-Hydrolases"/>
    <property type="match status" value="1"/>
</dbReference>
<keyword evidence="3" id="KW-1185">Reference proteome</keyword>
<evidence type="ECO:0000259" key="1">
    <source>
        <dbReference type="Pfam" id="PF01738"/>
    </source>
</evidence>
<dbReference type="Gene3D" id="3.40.50.1820">
    <property type="entry name" value="alpha/beta hydrolase"/>
    <property type="match status" value="1"/>
</dbReference>
<protein>
    <recommendedName>
        <fullName evidence="1">Dienelactone hydrolase domain-containing protein</fullName>
    </recommendedName>
</protein>
<evidence type="ECO:0000313" key="2">
    <source>
        <dbReference type="EMBL" id="GAD53351.1"/>
    </source>
</evidence>
<name>U2YGG5_9EURY</name>
<reference evidence="2 3" key="1">
    <citation type="submission" date="2013-09" db="EMBL/GenBank/DDBJ databases">
        <title>Whole genome sequencing of Halarchaeum acidiphilum strain MH1-52-1.</title>
        <authorList>
            <person name="Shimane Y."/>
            <person name="Minegishi H."/>
            <person name="Nishi S."/>
            <person name="Echigo A."/>
            <person name="Shuto A."/>
            <person name="Konishi M."/>
            <person name="Ito T."/>
            <person name="Ohkuma M."/>
            <person name="Ohta Y."/>
            <person name="Nagano Y."/>
            <person name="Tsubouchi T."/>
            <person name="Mori K."/>
            <person name="Usui K."/>
            <person name="Kamekura M."/>
            <person name="Usami R."/>
            <person name="Takaki Y."/>
            <person name="Hatada Y."/>
        </authorList>
    </citation>
    <scope>NUCLEOTIDE SEQUENCE [LARGE SCALE GENOMIC DNA]</scope>
    <source>
        <strain evidence="2 3">JCM 16109</strain>
    </source>
</reference>
<dbReference type="Pfam" id="PF01738">
    <property type="entry name" value="DLH"/>
    <property type="match status" value="1"/>
</dbReference>
<comment type="caution">
    <text evidence="2">The sequence shown here is derived from an EMBL/GenBank/DDBJ whole genome shotgun (WGS) entry which is preliminary data.</text>
</comment>
<dbReference type="GO" id="GO:0016787">
    <property type="term" value="F:hydrolase activity"/>
    <property type="evidence" value="ECO:0007669"/>
    <property type="project" value="InterPro"/>
</dbReference>
<evidence type="ECO:0000313" key="3">
    <source>
        <dbReference type="Proteomes" id="UP000016986"/>
    </source>
</evidence>
<sequence>MSGETVLVPGARRVETALDVPDDATDTDACAVACPPHPRRGGHRGDARLLAVSDALTARGIACLRIDYGDWDGGYGEREDARNALRWATERYERVGCIGYSFGAAIAALAAASVEVSLRAVALLAPTRLAADGLDVVTAVRDIDVPLYVVYGERDTTADWRPAVAAARDAGATVTALATGHAVAGSTDVAAASIGSFLAAELRG</sequence>
<accession>U2YGG5</accession>
<dbReference type="InterPro" id="IPR002925">
    <property type="entry name" value="Dienelactn_hydro"/>
</dbReference>
<dbReference type="AlphaFoldDB" id="U2YGG5"/>
<organism evidence="2 3">
    <name type="scientific">Halarchaeum acidiphilum MH1-52-1</name>
    <dbReference type="NCBI Taxonomy" id="1261545"/>
    <lineage>
        <taxon>Archaea</taxon>
        <taxon>Methanobacteriati</taxon>
        <taxon>Methanobacteriota</taxon>
        <taxon>Stenosarchaea group</taxon>
        <taxon>Halobacteria</taxon>
        <taxon>Halobacteriales</taxon>
        <taxon>Halobacteriaceae</taxon>
    </lineage>
</organism>
<dbReference type="OrthoDB" id="50239at2157"/>
<dbReference type="InterPro" id="IPR029058">
    <property type="entry name" value="AB_hydrolase_fold"/>
</dbReference>
<dbReference type="Proteomes" id="UP000016986">
    <property type="component" value="Unassembled WGS sequence"/>
</dbReference>
<gene>
    <name evidence="2" type="ORF">MBEHAL_2111</name>
</gene>